<gene>
    <name evidence="2" type="ORF">HBA54_09870</name>
</gene>
<reference evidence="2" key="1">
    <citation type="submission" date="2020-03" db="EMBL/GenBank/DDBJ databases">
        <title>Genome of Pelagibius litoralis DSM 21314T.</title>
        <authorList>
            <person name="Wang G."/>
        </authorList>
    </citation>
    <scope>NUCLEOTIDE SEQUENCE</scope>
    <source>
        <strain evidence="2">DSM 21314</strain>
    </source>
</reference>
<feature type="signal peptide" evidence="1">
    <location>
        <begin position="1"/>
        <end position="28"/>
    </location>
</feature>
<proteinExistence type="predicted"/>
<evidence type="ECO:0000256" key="1">
    <source>
        <dbReference type="SAM" id="SignalP"/>
    </source>
</evidence>
<protein>
    <submittedName>
        <fullName evidence="2">Uncharacterized protein</fullName>
    </submittedName>
</protein>
<dbReference type="AlphaFoldDB" id="A0A967EW05"/>
<sequence length="181" mass="20701">MQDVRLWLCRMMVPVLAVIWALAPDAGADEPLPPPTDREICSPNGLYCAVMDAAANETTVFHQGLPLWRRPGWFRDAFLADDGEHMIVGYRGLELLQWDYRPETVMISFWRRDRLIRAVPLSEVIEDTAKLELTTSHFLWGRTVGIDDSSRFVVETVEDRRLTFDITSGAMVGVQAHPFRR</sequence>
<dbReference type="RefSeq" id="WP_167223956.1">
    <property type="nucleotide sequence ID" value="NZ_JAAQPH010000006.1"/>
</dbReference>
<name>A0A967EW05_9PROT</name>
<keyword evidence="3" id="KW-1185">Reference proteome</keyword>
<keyword evidence="1" id="KW-0732">Signal</keyword>
<accession>A0A967EW05</accession>
<dbReference type="Proteomes" id="UP000761264">
    <property type="component" value="Unassembled WGS sequence"/>
</dbReference>
<organism evidence="2 3">
    <name type="scientific">Pelagibius litoralis</name>
    <dbReference type="NCBI Taxonomy" id="374515"/>
    <lineage>
        <taxon>Bacteria</taxon>
        <taxon>Pseudomonadati</taxon>
        <taxon>Pseudomonadota</taxon>
        <taxon>Alphaproteobacteria</taxon>
        <taxon>Rhodospirillales</taxon>
        <taxon>Rhodovibrionaceae</taxon>
        <taxon>Pelagibius</taxon>
    </lineage>
</organism>
<evidence type="ECO:0000313" key="2">
    <source>
        <dbReference type="EMBL" id="NIA68899.1"/>
    </source>
</evidence>
<comment type="caution">
    <text evidence="2">The sequence shown here is derived from an EMBL/GenBank/DDBJ whole genome shotgun (WGS) entry which is preliminary data.</text>
</comment>
<evidence type="ECO:0000313" key="3">
    <source>
        <dbReference type="Proteomes" id="UP000761264"/>
    </source>
</evidence>
<dbReference type="EMBL" id="JAAQPH010000006">
    <property type="protein sequence ID" value="NIA68899.1"/>
    <property type="molecule type" value="Genomic_DNA"/>
</dbReference>
<feature type="chain" id="PRO_5037881074" evidence="1">
    <location>
        <begin position="29"/>
        <end position="181"/>
    </location>
</feature>